<gene>
    <name evidence="1" type="ORF">FKW44_023812</name>
</gene>
<sequence length="51" mass="6047">MENKRNKLPSWNAPIFLIDLFGSEPPFSQHIFQEHRTTPPPTPHTLKHIYH</sequence>
<organism evidence="1 2">
    <name type="scientific">Caligus rogercresseyi</name>
    <name type="common">Sea louse</name>
    <dbReference type="NCBI Taxonomy" id="217165"/>
    <lineage>
        <taxon>Eukaryota</taxon>
        <taxon>Metazoa</taxon>
        <taxon>Ecdysozoa</taxon>
        <taxon>Arthropoda</taxon>
        <taxon>Crustacea</taxon>
        <taxon>Multicrustacea</taxon>
        <taxon>Hexanauplia</taxon>
        <taxon>Copepoda</taxon>
        <taxon>Siphonostomatoida</taxon>
        <taxon>Caligidae</taxon>
        <taxon>Caligus</taxon>
    </lineage>
</organism>
<evidence type="ECO:0000313" key="2">
    <source>
        <dbReference type="Proteomes" id="UP000595437"/>
    </source>
</evidence>
<reference evidence="2" key="1">
    <citation type="submission" date="2021-01" db="EMBL/GenBank/DDBJ databases">
        <title>Caligus Genome Assembly.</title>
        <authorList>
            <person name="Gallardo-Escarate C."/>
        </authorList>
    </citation>
    <scope>NUCLEOTIDE SEQUENCE [LARGE SCALE GENOMIC DNA]</scope>
</reference>
<name>A0A7T8GPJ1_CALRO</name>
<evidence type="ECO:0000313" key="1">
    <source>
        <dbReference type="EMBL" id="QQP35548.1"/>
    </source>
</evidence>
<proteinExistence type="predicted"/>
<dbReference type="EMBL" id="CP045907">
    <property type="protein sequence ID" value="QQP35548.1"/>
    <property type="molecule type" value="Genomic_DNA"/>
</dbReference>
<dbReference type="AlphaFoldDB" id="A0A7T8GPJ1"/>
<keyword evidence="2" id="KW-1185">Reference proteome</keyword>
<protein>
    <submittedName>
        <fullName evidence="1">Uncharacterized protein</fullName>
    </submittedName>
</protein>
<accession>A0A7T8GPJ1</accession>
<dbReference type="Proteomes" id="UP000595437">
    <property type="component" value="Chromosome 18"/>
</dbReference>